<dbReference type="Proteomes" id="UP000009875">
    <property type="component" value="Unassembled WGS sequence"/>
</dbReference>
<dbReference type="RefSeq" id="WP_003777403.1">
    <property type="nucleotide sequence ID" value="NZ_JH992958.1"/>
</dbReference>
<dbReference type="SUPFAM" id="SSF55174">
    <property type="entry name" value="Alpha-L RNA-binding motif"/>
    <property type="match status" value="1"/>
</dbReference>
<dbReference type="InterPro" id="IPR014330">
    <property type="entry name" value="RNA-bd_S4-rel_YaaA"/>
</dbReference>
<gene>
    <name evidence="2" type="ORF">HMPREF9698_00699</name>
</gene>
<evidence type="ECO:0000256" key="1">
    <source>
        <dbReference type="PROSITE-ProRule" id="PRU00182"/>
    </source>
</evidence>
<comment type="caution">
    <text evidence="2">The sequence shown here is derived from an EMBL/GenBank/DDBJ whole genome shotgun (WGS) entry which is preliminary data.</text>
</comment>
<dbReference type="EMBL" id="AGXA01000016">
    <property type="protein sequence ID" value="EKU93751.1"/>
    <property type="molecule type" value="Genomic_DNA"/>
</dbReference>
<proteinExistence type="predicted"/>
<dbReference type="eggNOG" id="COG2501">
    <property type="taxonomic scope" value="Bacteria"/>
</dbReference>
<dbReference type="HOGENOM" id="CLU_127162_2_2_9"/>
<dbReference type="NCBIfam" id="TIGR02988">
    <property type="entry name" value="YaaA_near_RecF"/>
    <property type="match status" value="1"/>
</dbReference>
<accession>K9ED28</accession>
<dbReference type="AlphaFoldDB" id="K9ED28"/>
<dbReference type="Pfam" id="PF13275">
    <property type="entry name" value="S4_2"/>
    <property type="match status" value="1"/>
</dbReference>
<dbReference type="OrthoDB" id="9811532at2"/>
<keyword evidence="3" id="KW-1185">Reference proteome</keyword>
<evidence type="ECO:0000313" key="3">
    <source>
        <dbReference type="Proteomes" id="UP000009875"/>
    </source>
</evidence>
<dbReference type="GO" id="GO:0003723">
    <property type="term" value="F:RNA binding"/>
    <property type="evidence" value="ECO:0007669"/>
    <property type="project" value="UniProtKB-KW"/>
</dbReference>
<evidence type="ECO:0000313" key="2">
    <source>
        <dbReference type="EMBL" id="EKU93751.1"/>
    </source>
</evidence>
<dbReference type="InterPro" id="IPR036986">
    <property type="entry name" value="S4_RNA-bd_sf"/>
</dbReference>
<organism evidence="2 3">
    <name type="scientific">Alloiococcus otitis ATCC 51267</name>
    <dbReference type="NCBI Taxonomy" id="883081"/>
    <lineage>
        <taxon>Bacteria</taxon>
        <taxon>Bacillati</taxon>
        <taxon>Bacillota</taxon>
        <taxon>Bacilli</taxon>
        <taxon>Lactobacillales</taxon>
        <taxon>Carnobacteriaceae</taxon>
        <taxon>Alloiococcus</taxon>
    </lineage>
</organism>
<name>K9ED28_9LACT</name>
<keyword evidence="1" id="KW-0694">RNA-binding</keyword>
<protein>
    <submittedName>
        <fullName evidence="2">S4 domain-containing protein YaaA</fullName>
    </submittedName>
</protein>
<reference evidence="2 3" key="1">
    <citation type="submission" date="2012-09" db="EMBL/GenBank/DDBJ databases">
        <title>The Genome Sequence of Alloiococcus otitis ATCC 51267.</title>
        <authorList>
            <consortium name="The Broad Institute Genome Sequencing Platform"/>
            <person name="Earl A."/>
            <person name="Ward D."/>
            <person name="Feldgarden M."/>
            <person name="Gevers D."/>
            <person name="Huys G."/>
            <person name="Walker B."/>
            <person name="Young S.K."/>
            <person name="Zeng Q."/>
            <person name="Gargeya S."/>
            <person name="Fitzgerald M."/>
            <person name="Haas B."/>
            <person name="Abouelleil A."/>
            <person name="Alvarado L."/>
            <person name="Arachchi H.M."/>
            <person name="Berlin A.M."/>
            <person name="Chapman S.B."/>
            <person name="Goldberg J."/>
            <person name="Griggs A."/>
            <person name="Gujja S."/>
            <person name="Hansen M."/>
            <person name="Howarth C."/>
            <person name="Imamovic A."/>
            <person name="Larimer J."/>
            <person name="McCowen C."/>
            <person name="Montmayeur A."/>
            <person name="Murphy C."/>
            <person name="Neiman D."/>
            <person name="Pearson M."/>
            <person name="Priest M."/>
            <person name="Roberts A."/>
            <person name="Saif S."/>
            <person name="Shea T."/>
            <person name="Sisk P."/>
            <person name="Sykes S."/>
            <person name="Wortman J."/>
            <person name="Nusbaum C."/>
            <person name="Birren B."/>
        </authorList>
    </citation>
    <scope>NUCLEOTIDE SEQUENCE [LARGE SCALE GENOMIC DNA]</scope>
    <source>
        <strain evidence="2 3">ATCC 51267</strain>
    </source>
</reference>
<dbReference type="Gene3D" id="3.10.290.10">
    <property type="entry name" value="RNA-binding S4 domain"/>
    <property type="match status" value="1"/>
</dbReference>
<sequence>MAFETVTIDGDYITLAQLLKFTDIISSGGMAKPFLAEYQVFLNGDLEDRRGKKVYPGDLVEIPAIQASFQIESTQQV</sequence>
<dbReference type="PROSITE" id="PS50889">
    <property type="entry name" value="S4"/>
    <property type="match status" value="1"/>
</dbReference>
<dbReference type="STRING" id="883081.HMPREF9698_00699"/>